<dbReference type="EMBL" id="BMAO01006342">
    <property type="protein sequence ID" value="GFR07844.1"/>
    <property type="molecule type" value="Genomic_DNA"/>
</dbReference>
<sequence length="136" mass="15447">MYIGKIPLMEQLKNYERTNSSGCNFNHSFDFSDFDRTQLRHDTLTEAIATPSFSKIAVELPCDRSLSNPEGKANELYLSLNYSENDPCGMVRNPQVNASPPTMASECHQMEIDRCAVDEQFNQNHASISEYSQMQL</sequence>
<dbReference type="Proteomes" id="UP000887116">
    <property type="component" value="Unassembled WGS sequence"/>
</dbReference>
<accession>A0A8X6GQK1</accession>
<dbReference type="AlphaFoldDB" id="A0A8X6GQK1"/>
<evidence type="ECO:0000313" key="2">
    <source>
        <dbReference type="Proteomes" id="UP000887116"/>
    </source>
</evidence>
<name>A0A8X6GQK1_TRICU</name>
<keyword evidence="2" id="KW-1185">Reference proteome</keyword>
<evidence type="ECO:0000313" key="1">
    <source>
        <dbReference type="EMBL" id="GFR07844.1"/>
    </source>
</evidence>
<gene>
    <name evidence="1" type="ORF">TNCT_158161</name>
</gene>
<protein>
    <submittedName>
        <fullName evidence="1">Uncharacterized protein</fullName>
    </submittedName>
</protein>
<proteinExistence type="predicted"/>
<organism evidence="1 2">
    <name type="scientific">Trichonephila clavata</name>
    <name type="common">Joro spider</name>
    <name type="synonym">Nephila clavata</name>
    <dbReference type="NCBI Taxonomy" id="2740835"/>
    <lineage>
        <taxon>Eukaryota</taxon>
        <taxon>Metazoa</taxon>
        <taxon>Ecdysozoa</taxon>
        <taxon>Arthropoda</taxon>
        <taxon>Chelicerata</taxon>
        <taxon>Arachnida</taxon>
        <taxon>Araneae</taxon>
        <taxon>Araneomorphae</taxon>
        <taxon>Entelegynae</taxon>
        <taxon>Araneoidea</taxon>
        <taxon>Nephilidae</taxon>
        <taxon>Trichonephila</taxon>
    </lineage>
</organism>
<comment type="caution">
    <text evidence="1">The sequence shown here is derived from an EMBL/GenBank/DDBJ whole genome shotgun (WGS) entry which is preliminary data.</text>
</comment>
<reference evidence="1" key="1">
    <citation type="submission" date="2020-07" db="EMBL/GenBank/DDBJ databases">
        <title>Multicomponent nature underlies the extraordinary mechanical properties of spider dragline silk.</title>
        <authorList>
            <person name="Kono N."/>
            <person name="Nakamura H."/>
            <person name="Mori M."/>
            <person name="Yoshida Y."/>
            <person name="Ohtoshi R."/>
            <person name="Malay A.D."/>
            <person name="Moran D.A.P."/>
            <person name="Tomita M."/>
            <person name="Numata K."/>
            <person name="Arakawa K."/>
        </authorList>
    </citation>
    <scope>NUCLEOTIDE SEQUENCE</scope>
</reference>